<dbReference type="EMBL" id="BSNJ01000001">
    <property type="protein sequence ID" value="GLQ19671.1"/>
    <property type="molecule type" value="Genomic_DNA"/>
</dbReference>
<keyword evidence="2" id="KW-1185">Reference proteome</keyword>
<sequence>MTRSDTETCSDPKHAQPVTANDLIRALQARLLALGDTQDALSVSEIERTAKAITQMINSLERAEGFLRDRTGVPQPGDRLEGDARQAFLRKLKRLVATGILDELDD</sequence>
<evidence type="ECO:0000313" key="1">
    <source>
        <dbReference type="EMBL" id="GLQ19671.1"/>
    </source>
</evidence>
<comment type="caution">
    <text evidence="1">The sequence shown here is derived from an EMBL/GenBank/DDBJ whole genome shotgun (WGS) entry which is preliminary data.</text>
</comment>
<name>A0ABQ5UZ73_9PROT</name>
<proteinExistence type="predicted"/>
<dbReference type="Proteomes" id="UP001161390">
    <property type="component" value="Unassembled WGS sequence"/>
</dbReference>
<evidence type="ECO:0000313" key="2">
    <source>
        <dbReference type="Proteomes" id="UP001161390"/>
    </source>
</evidence>
<reference evidence="1" key="2">
    <citation type="submission" date="2023-01" db="EMBL/GenBank/DDBJ databases">
        <title>Draft genome sequence of Algimonas porphyrae strain NBRC 108216.</title>
        <authorList>
            <person name="Sun Q."/>
            <person name="Mori K."/>
        </authorList>
    </citation>
    <scope>NUCLEOTIDE SEQUENCE</scope>
    <source>
        <strain evidence="1">NBRC 108216</strain>
    </source>
</reference>
<protein>
    <submittedName>
        <fullName evidence="1">Uncharacterized protein</fullName>
    </submittedName>
</protein>
<reference evidence="1" key="1">
    <citation type="journal article" date="2014" name="Int. J. Syst. Evol. Microbiol.">
        <title>Complete genome of a new Firmicutes species belonging to the dominant human colonic microbiota ('Ruminococcus bicirculans') reveals two chromosomes and a selective capacity to utilize plant glucans.</title>
        <authorList>
            <consortium name="NISC Comparative Sequencing Program"/>
            <person name="Wegmann U."/>
            <person name="Louis P."/>
            <person name="Goesmann A."/>
            <person name="Henrissat B."/>
            <person name="Duncan S.H."/>
            <person name="Flint H.J."/>
        </authorList>
    </citation>
    <scope>NUCLEOTIDE SEQUENCE</scope>
    <source>
        <strain evidence="1">NBRC 108216</strain>
    </source>
</reference>
<dbReference type="RefSeq" id="WP_284369514.1">
    <property type="nucleotide sequence ID" value="NZ_BSNJ01000001.1"/>
</dbReference>
<accession>A0ABQ5UZ73</accession>
<organism evidence="1 2">
    <name type="scientific">Algimonas porphyrae</name>
    <dbReference type="NCBI Taxonomy" id="1128113"/>
    <lineage>
        <taxon>Bacteria</taxon>
        <taxon>Pseudomonadati</taxon>
        <taxon>Pseudomonadota</taxon>
        <taxon>Alphaproteobacteria</taxon>
        <taxon>Maricaulales</taxon>
        <taxon>Robiginitomaculaceae</taxon>
        <taxon>Algimonas</taxon>
    </lineage>
</organism>
<gene>
    <name evidence="1" type="ORF">GCM10007854_06260</name>
</gene>